<dbReference type="VEuPathDB" id="TriTrypDB:TM35_000301020"/>
<name>A0A1X0NMV4_9TRYP</name>
<dbReference type="GeneID" id="39988205"/>
<accession>A0A1X0NMV4</accession>
<dbReference type="STRING" id="67003.A0A1X0NMV4"/>
<keyword evidence="1" id="KW-0732">Signal</keyword>
<proteinExistence type="predicted"/>
<feature type="chain" id="PRO_5013343881" evidence="1">
    <location>
        <begin position="31"/>
        <end position="115"/>
    </location>
</feature>
<gene>
    <name evidence="2" type="ORF">TM35_000301020</name>
</gene>
<feature type="non-terminal residue" evidence="2">
    <location>
        <position position="115"/>
    </location>
</feature>
<evidence type="ECO:0000256" key="1">
    <source>
        <dbReference type="SAM" id="SignalP"/>
    </source>
</evidence>
<evidence type="ECO:0000313" key="3">
    <source>
        <dbReference type="Proteomes" id="UP000192257"/>
    </source>
</evidence>
<reference evidence="2 3" key="1">
    <citation type="submission" date="2017-03" db="EMBL/GenBank/DDBJ databases">
        <title>An alternative strategy for trypanosome survival in the mammalian bloodstream revealed through genome and transcriptome analysis of the ubiquitous bovine parasite Trypanosoma (Megatrypanum) theileri.</title>
        <authorList>
            <person name="Kelly S."/>
            <person name="Ivens A."/>
            <person name="Mott A."/>
            <person name="O'Neill E."/>
            <person name="Emms D."/>
            <person name="Macleod O."/>
            <person name="Voorheis P."/>
            <person name="Matthews J."/>
            <person name="Matthews K."/>
            <person name="Carrington M."/>
        </authorList>
    </citation>
    <scope>NUCLEOTIDE SEQUENCE [LARGE SCALE GENOMIC DNA]</scope>
    <source>
        <strain evidence="2">Edinburgh</strain>
    </source>
</reference>
<comment type="caution">
    <text evidence="2">The sequence shown here is derived from an EMBL/GenBank/DDBJ whole genome shotgun (WGS) entry which is preliminary data.</text>
</comment>
<sequence>MTGGVHVKTAAAVRTAVLWVSLCMLLQHLGHHPQFTAEAEGIVQVNIVRYLTLPNSVFANLPGQTVNYGNSLTACNINWGFLVAAQSTAAKNAITAQLKGGQNMGYPVALIYMGG</sequence>
<dbReference type="EMBL" id="NBCO01000030">
    <property type="protein sequence ID" value="ORC86062.1"/>
    <property type="molecule type" value="Genomic_DNA"/>
</dbReference>
<dbReference type="AlphaFoldDB" id="A0A1X0NMV4"/>
<dbReference type="Proteomes" id="UP000192257">
    <property type="component" value="Unassembled WGS sequence"/>
</dbReference>
<feature type="signal peptide" evidence="1">
    <location>
        <begin position="1"/>
        <end position="30"/>
    </location>
</feature>
<evidence type="ECO:0000313" key="2">
    <source>
        <dbReference type="EMBL" id="ORC86062.1"/>
    </source>
</evidence>
<organism evidence="2 3">
    <name type="scientific">Trypanosoma theileri</name>
    <dbReference type="NCBI Taxonomy" id="67003"/>
    <lineage>
        <taxon>Eukaryota</taxon>
        <taxon>Discoba</taxon>
        <taxon>Euglenozoa</taxon>
        <taxon>Kinetoplastea</taxon>
        <taxon>Metakinetoplastina</taxon>
        <taxon>Trypanosomatida</taxon>
        <taxon>Trypanosomatidae</taxon>
        <taxon>Trypanosoma</taxon>
    </lineage>
</organism>
<keyword evidence="3" id="KW-1185">Reference proteome</keyword>
<dbReference type="RefSeq" id="XP_028880128.1">
    <property type="nucleotide sequence ID" value="XM_029028425.1"/>
</dbReference>
<protein>
    <submittedName>
        <fullName evidence="2">Uncharacterized protein</fullName>
    </submittedName>
</protein>